<dbReference type="EMBL" id="HBGQ01077123">
    <property type="protein sequence ID" value="CAD9500787.1"/>
    <property type="molecule type" value="Transcribed_RNA"/>
</dbReference>
<organism evidence="3">
    <name type="scientific">Alexandrium andersonii</name>
    <dbReference type="NCBI Taxonomy" id="327968"/>
    <lineage>
        <taxon>Eukaryota</taxon>
        <taxon>Sar</taxon>
        <taxon>Alveolata</taxon>
        <taxon>Dinophyceae</taxon>
        <taxon>Gonyaulacales</taxon>
        <taxon>Pyrocystaceae</taxon>
        <taxon>Alexandrium</taxon>
    </lineage>
</organism>
<evidence type="ECO:0000256" key="1">
    <source>
        <dbReference type="SAM" id="Coils"/>
    </source>
</evidence>
<accession>A0A7S2HVA1</accession>
<keyword evidence="1" id="KW-0175">Coiled coil</keyword>
<gene>
    <name evidence="3" type="ORF">AAND1436_LOCUS36929</name>
</gene>
<evidence type="ECO:0000256" key="2">
    <source>
        <dbReference type="SAM" id="MobiDB-lite"/>
    </source>
</evidence>
<sequence>MDSGGQPLLRDGVSMELQHARLTSLDAKRHLRRSRGVILRAQRQAEWAHDENLKEVQRLQDSKSILKKKEKELAQWRKEHAERLKAMREELVERRKELKRTEQQLVRAKERLIRVRKQLARFKSGEHYEQWHRLESEALNAYERRLKQVKKQKRAAKELKSKLRMRKDDADWLDQGLKEEIQQAQELVDKDMRQVRATHSLWQHSREELDKAKEHYWKASAVSHQRDAAANAFKHRLDSFATTTEPPMPNMTLPDVPRLPA</sequence>
<feature type="region of interest" description="Disordered" evidence="2">
    <location>
        <begin position="239"/>
        <end position="261"/>
    </location>
</feature>
<protein>
    <submittedName>
        <fullName evidence="3">Uncharacterized protein</fullName>
    </submittedName>
</protein>
<proteinExistence type="predicted"/>
<name>A0A7S2HVA1_9DINO</name>
<evidence type="ECO:0000313" key="3">
    <source>
        <dbReference type="EMBL" id="CAD9500787.1"/>
    </source>
</evidence>
<reference evidence="3" key="1">
    <citation type="submission" date="2021-01" db="EMBL/GenBank/DDBJ databases">
        <authorList>
            <person name="Corre E."/>
            <person name="Pelletier E."/>
            <person name="Niang G."/>
            <person name="Scheremetjew M."/>
            <person name="Finn R."/>
            <person name="Kale V."/>
            <person name="Holt S."/>
            <person name="Cochrane G."/>
            <person name="Meng A."/>
            <person name="Brown T."/>
            <person name="Cohen L."/>
        </authorList>
    </citation>
    <scope>NUCLEOTIDE SEQUENCE</scope>
    <source>
        <strain evidence="3">CCMP2222</strain>
    </source>
</reference>
<dbReference type="AlphaFoldDB" id="A0A7S2HVA1"/>
<feature type="coiled-coil region" evidence="1">
    <location>
        <begin position="59"/>
        <end position="166"/>
    </location>
</feature>